<dbReference type="InterPro" id="IPR047800">
    <property type="entry name" value="SWFGD_dom"/>
</dbReference>
<feature type="compositionally biased region" description="Basic and acidic residues" evidence="1">
    <location>
        <begin position="133"/>
        <end position="159"/>
    </location>
</feature>
<dbReference type="Gene3D" id="3.30.1340.30">
    <property type="match status" value="1"/>
</dbReference>
<name>A0ABT0IM09_9HYPH</name>
<dbReference type="SMART" id="SM00749">
    <property type="entry name" value="BON"/>
    <property type="match status" value="1"/>
</dbReference>
<dbReference type="InterPro" id="IPR051686">
    <property type="entry name" value="Lipoprotein_DolP"/>
</dbReference>
<evidence type="ECO:0000256" key="1">
    <source>
        <dbReference type="SAM" id="MobiDB-lite"/>
    </source>
</evidence>
<dbReference type="Proteomes" id="UP001202827">
    <property type="component" value="Unassembled WGS sequence"/>
</dbReference>
<evidence type="ECO:0000313" key="3">
    <source>
        <dbReference type="EMBL" id="MCK8778869.1"/>
    </source>
</evidence>
<protein>
    <submittedName>
        <fullName evidence="3">BON domain-containing protein</fullName>
    </submittedName>
</protein>
<feature type="domain" description="BON" evidence="2">
    <location>
        <begin position="199"/>
        <end position="267"/>
    </location>
</feature>
<dbReference type="NCBIfam" id="NF033157">
    <property type="entry name" value="SWFGD_domain"/>
    <property type="match status" value="1"/>
</dbReference>
<keyword evidence="4" id="KW-1185">Reference proteome</keyword>
<dbReference type="Pfam" id="PF04972">
    <property type="entry name" value="BON"/>
    <property type="match status" value="1"/>
</dbReference>
<dbReference type="PANTHER" id="PTHR34606">
    <property type="entry name" value="BON DOMAIN-CONTAINING PROTEIN"/>
    <property type="match status" value="1"/>
</dbReference>
<dbReference type="EMBL" id="JALPRY010000003">
    <property type="protein sequence ID" value="MCK8778869.1"/>
    <property type="molecule type" value="Genomic_DNA"/>
</dbReference>
<organism evidence="3 4">
    <name type="scientific">Neorhizobium turbinariae</name>
    <dbReference type="NCBI Taxonomy" id="2937795"/>
    <lineage>
        <taxon>Bacteria</taxon>
        <taxon>Pseudomonadati</taxon>
        <taxon>Pseudomonadota</taxon>
        <taxon>Alphaproteobacteria</taxon>
        <taxon>Hyphomicrobiales</taxon>
        <taxon>Rhizobiaceae</taxon>
        <taxon>Rhizobium/Agrobacterium group</taxon>
        <taxon>Neorhizobium</taxon>
    </lineage>
</organism>
<dbReference type="InterPro" id="IPR007055">
    <property type="entry name" value="BON_dom"/>
</dbReference>
<accession>A0ABT0IM09</accession>
<feature type="compositionally biased region" description="Basic and acidic residues" evidence="1">
    <location>
        <begin position="59"/>
        <end position="92"/>
    </location>
</feature>
<feature type="compositionally biased region" description="Basic and acidic residues" evidence="1">
    <location>
        <begin position="197"/>
        <end position="213"/>
    </location>
</feature>
<feature type="compositionally biased region" description="Polar residues" evidence="1">
    <location>
        <begin position="1"/>
        <end position="10"/>
    </location>
</feature>
<sequence>MANGPYSQSGGYRHDRMRDERDHSRDESFRDRDRGSSGGYRPGDTGYGSGYSAGDRDDDVFGGRDTDDRSRSSRYGRGEHWADNDFGHERGYGDTGQSRIWARDAYRGRPTSFSYDPRSDRVNQVENQYYGSDYEHRQDRDYRYEPNARSRSQGDDQRGRSFMQRAGDEVASWFGDEDAERRRDMDAHRGKGPKGYQRSDARIEEDVNDRLSDDPMLDASNISVTVSQAEVTLDGFVSSRADKRRAEDLVDNISGVRHVQNNLRVGDGQAGTDSGAPAI</sequence>
<comment type="caution">
    <text evidence="3">The sequence shown here is derived from an EMBL/GenBank/DDBJ whole genome shotgun (WGS) entry which is preliminary data.</text>
</comment>
<dbReference type="RefSeq" id="WP_248681710.1">
    <property type="nucleotide sequence ID" value="NZ_JALPRY010000003.1"/>
</dbReference>
<evidence type="ECO:0000313" key="4">
    <source>
        <dbReference type="Proteomes" id="UP001202827"/>
    </source>
</evidence>
<dbReference type="InterPro" id="IPR014004">
    <property type="entry name" value="Transpt-assoc_nodulatn_dom_bac"/>
</dbReference>
<gene>
    <name evidence="3" type="ORF">M0654_02625</name>
</gene>
<dbReference type="PANTHER" id="PTHR34606:SF15">
    <property type="entry name" value="BON DOMAIN-CONTAINING PROTEIN"/>
    <property type="match status" value="1"/>
</dbReference>
<feature type="region of interest" description="Disordered" evidence="1">
    <location>
        <begin position="1"/>
        <end position="216"/>
    </location>
</feature>
<feature type="compositionally biased region" description="Gly residues" evidence="1">
    <location>
        <begin position="36"/>
        <end position="51"/>
    </location>
</feature>
<proteinExistence type="predicted"/>
<evidence type="ECO:0000259" key="2">
    <source>
        <dbReference type="PROSITE" id="PS50914"/>
    </source>
</evidence>
<feature type="compositionally biased region" description="Basic and acidic residues" evidence="1">
    <location>
        <begin position="179"/>
        <end position="189"/>
    </location>
</feature>
<dbReference type="PROSITE" id="PS50914">
    <property type="entry name" value="BON"/>
    <property type="match status" value="1"/>
</dbReference>
<reference evidence="3 4" key="1">
    <citation type="submission" date="2022-04" db="EMBL/GenBank/DDBJ databases">
        <title>Rhizobium coralii sp. nov., isolated from coral Turbinaria peltata.</title>
        <authorList>
            <person name="Sun H."/>
        </authorList>
    </citation>
    <scope>NUCLEOTIDE SEQUENCE [LARGE SCALE GENOMIC DNA]</scope>
    <source>
        <strain evidence="3 4">NTR19</strain>
    </source>
</reference>
<feature type="compositionally biased region" description="Basic and acidic residues" evidence="1">
    <location>
        <begin position="12"/>
        <end position="35"/>
    </location>
</feature>